<dbReference type="SUPFAM" id="SSF89550">
    <property type="entry name" value="PHP domain-like"/>
    <property type="match status" value="1"/>
</dbReference>
<dbReference type="AlphaFoldDB" id="A0A2G3E2Y8"/>
<evidence type="ECO:0000256" key="1">
    <source>
        <dbReference type="ARBA" id="ARBA00004970"/>
    </source>
</evidence>
<gene>
    <name evidence="10" type="ORF">CSX02_06795</name>
</gene>
<dbReference type="RefSeq" id="WP_099386112.1">
    <property type="nucleotide sequence ID" value="NZ_JANSWH010000077.1"/>
</dbReference>
<dbReference type="EC" id="3.1.3.15" evidence="3 8"/>
<keyword evidence="6 8" id="KW-0368">Histidine biosynthesis</keyword>
<evidence type="ECO:0000256" key="3">
    <source>
        <dbReference type="ARBA" id="ARBA00013085"/>
    </source>
</evidence>
<reference evidence="10 11" key="1">
    <citation type="submission" date="2017-10" db="EMBL/GenBank/DDBJ databases">
        <title>Resolving the taxonomy of Roseburia spp., Eubacterium rectale and Agathobacter spp. through phylogenomic analysis.</title>
        <authorList>
            <person name="Sheridan P.O."/>
            <person name="Walker A.W."/>
            <person name="Duncan S.H."/>
            <person name="Scott K.P."/>
            <person name="Toole P.W.O."/>
            <person name="Luis P."/>
            <person name="Flint H.J."/>
        </authorList>
    </citation>
    <scope>NUCLEOTIDE SEQUENCE [LARGE SCALE GENOMIC DNA]</scope>
    <source>
        <strain evidence="10 11">JK623</strain>
    </source>
</reference>
<dbReference type="GO" id="GO:0005737">
    <property type="term" value="C:cytoplasm"/>
    <property type="evidence" value="ECO:0007669"/>
    <property type="project" value="TreeGrafter"/>
</dbReference>
<dbReference type="InterPro" id="IPR016195">
    <property type="entry name" value="Pol/histidinol_Pase-like"/>
</dbReference>
<accession>A0A2G3E2Y8</accession>
<evidence type="ECO:0000256" key="2">
    <source>
        <dbReference type="ARBA" id="ARBA00009152"/>
    </source>
</evidence>
<evidence type="ECO:0000256" key="4">
    <source>
        <dbReference type="ARBA" id="ARBA00022605"/>
    </source>
</evidence>
<dbReference type="EMBL" id="PDYG01000036">
    <property type="protein sequence ID" value="PHU37646.1"/>
    <property type="molecule type" value="Genomic_DNA"/>
</dbReference>
<keyword evidence="11" id="KW-1185">Reference proteome</keyword>
<comment type="catalytic activity">
    <reaction evidence="7 8">
        <text>L-histidinol phosphate + H2O = L-histidinol + phosphate</text>
        <dbReference type="Rhea" id="RHEA:14465"/>
        <dbReference type="ChEBI" id="CHEBI:15377"/>
        <dbReference type="ChEBI" id="CHEBI:43474"/>
        <dbReference type="ChEBI" id="CHEBI:57699"/>
        <dbReference type="ChEBI" id="CHEBI:57980"/>
        <dbReference type="EC" id="3.1.3.15"/>
    </reaction>
</comment>
<keyword evidence="4 8" id="KW-0028">Amino-acid biosynthesis</keyword>
<comment type="similarity">
    <text evidence="2 8">Belongs to the PHP hydrolase family. HisK subfamily.</text>
</comment>
<evidence type="ECO:0000256" key="7">
    <source>
        <dbReference type="ARBA" id="ARBA00049158"/>
    </source>
</evidence>
<evidence type="ECO:0000259" key="9">
    <source>
        <dbReference type="SMART" id="SM00481"/>
    </source>
</evidence>
<comment type="caution">
    <text evidence="10">The sequence shown here is derived from an EMBL/GenBank/DDBJ whole genome shotgun (WGS) entry which is preliminary data.</text>
</comment>
<dbReference type="PANTHER" id="PTHR21039:SF0">
    <property type="entry name" value="HISTIDINOL-PHOSPHATASE"/>
    <property type="match status" value="1"/>
</dbReference>
<dbReference type="GO" id="GO:0004401">
    <property type="term" value="F:histidinol-phosphatase activity"/>
    <property type="evidence" value="ECO:0007669"/>
    <property type="project" value="UniProtKB-UniRule"/>
</dbReference>
<dbReference type="InterPro" id="IPR004013">
    <property type="entry name" value="PHP_dom"/>
</dbReference>
<dbReference type="UniPathway" id="UPA00031">
    <property type="reaction ID" value="UER00013"/>
</dbReference>
<protein>
    <recommendedName>
        <fullName evidence="3 8">Histidinol-phosphatase</fullName>
        <shortName evidence="8">HolPase</shortName>
        <ecNumber evidence="3 8">3.1.3.15</ecNumber>
    </recommendedName>
</protein>
<evidence type="ECO:0000313" key="10">
    <source>
        <dbReference type="EMBL" id="PHU37646.1"/>
    </source>
</evidence>
<dbReference type="InterPro" id="IPR003141">
    <property type="entry name" value="Pol/His_phosphatase_N"/>
</dbReference>
<dbReference type="Pfam" id="PF02811">
    <property type="entry name" value="PHP"/>
    <property type="match status" value="1"/>
</dbReference>
<proteinExistence type="inferred from homology"/>
<organism evidence="10 11">
    <name type="scientific">Agathobacter ruminis</name>
    <dbReference type="NCBI Taxonomy" id="1712665"/>
    <lineage>
        <taxon>Bacteria</taxon>
        <taxon>Bacillati</taxon>
        <taxon>Bacillota</taxon>
        <taxon>Clostridia</taxon>
        <taxon>Lachnospirales</taxon>
        <taxon>Lachnospiraceae</taxon>
        <taxon>Agathobacter</taxon>
    </lineage>
</organism>
<dbReference type="GO" id="GO:0000105">
    <property type="term" value="P:L-histidine biosynthetic process"/>
    <property type="evidence" value="ECO:0007669"/>
    <property type="project" value="UniProtKB-UniRule"/>
</dbReference>
<dbReference type="PANTHER" id="PTHR21039">
    <property type="entry name" value="HISTIDINOL PHOSPHATASE-RELATED"/>
    <property type="match status" value="1"/>
</dbReference>
<evidence type="ECO:0000256" key="8">
    <source>
        <dbReference type="RuleBase" id="RU366003"/>
    </source>
</evidence>
<dbReference type="SMART" id="SM00481">
    <property type="entry name" value="POLIIIAc"/>
    <property type="match status" value="1"/>
</dbReference>
<dbReference type="NCBIfam" id="TIGR01856">
    <property type="entry name" value="hisJ_fam"/>
    <property type="match status" value="1"/>
</dbReference>
<dbReference type="InterPro" id="IPR010140">
    <property type="entry name" value="Histidinol_P_phosphatase_HisJ"/>
</dbReference>
<dbReference type="Proteomes" id="UP000224563">
    <property type="component" value="Unassembled WGS sequence"/>
</dbReference>
<reference evidence="10 11" key="2">
    <citation type="submission" date="2017-10" db="EMBL/GenBank/DDBJ databases">
        <authorList>
            <person name="Banno H."/>
            <person name="Chua N.-H."/>
        </authorList>
    </citation>
    <scope>NUCLEOTIDE SEQUENCE [LARGE SCALE GENOMIC DNA]</scope>
    <source>
        <strain evidence="10 11">JK623</strain>
    </source>
</reference>
<evidence type="ECO:0000256" key="6">
    <source>
        <dbReference type="ARBA" id="ARBA00023102"/>
    </source>
</evidence>
<evidence type="ECO:0000256" key="5">
    <source>
        <dbReference type="ARBA" id="ARBA00022801"/>
    </source>
</evidence>
<evidence type="ECO:0000313" key="11">
    <source>
        <dbReference type="Proteomes" id="UP000224563"/>
    </source>
</evidence>
<sequence>MNAFFDMHVHSKFSIDGVSTMEDYCLIAEKSGIRAICFTEHVDFNSEEKNLSIVKDNRKQNFVVEDYFSELNRLREKYSSIILLSGIEFSEPNMFPDEFALYSSYPFDCITAGIHHCYNSVFPGAGNLSVSKAIHEYYQIMQKAIEFGGFQVMAHLDFPKLFFDKWIINNDVLDTILSTMINKNILLEVNTSSLNNPCDEPMPSYFIINRYVELGGNKIVIGSDAHSSDRLANHFKDVIPRLPNCIQIGYFREKEFIPVIIN</sequence>
<comment type="pathway">
    <text evidence="1 8">Amino-acid biosynthesis; L-histidine biosynthesis; L-histidine from 5-phospho-alpha-D-ribose 1-diphosphate: step 8/9.</text>
</comment>
<feature type="domain" description="Polymerase/histidinol phosphatase N-terminal" evidence="9">
    <location>
        <begin position="5"/>
        <end position="93"/>
    </location>
</feature>
<keyword evidence="5 8" id="KW-0378">Hydrolase</keyword>
<name>A0A2G3E2Y8_9FIRM</name>
<dbReference type="Gene3D" id="3.20.20.140">
    <property type="entry name" value="Metal-dependent hydrolases"/>
    <property type="match status" value="1"/>
</dbReference>